<accession>V4RSC4</accession>
<evidence type="ECO:0000313" key="2">
    <source>
        <dbReference type="EMBL" id="ESR26035.1"/>
    </source>
</evidence>
<dbReference type="STRING" id="631454.N177_1370"/>
<evidence type="ECO:0000259" key="1">
    <source>
        <dbReference type="Pfam" id="PF13619"/>
    </source>
</evidence>
<dbReference type="InterPro" id="IPR025309">
    <property type="entry name" value="KTSC_dom"/>
</dbReference>
<dbReference type="AlphaFoldDB" id="V4RSC4"/>
<dbReference type="OrthoDB" id="8450910at2"/>
<feature type="domain" description="KTSC" evidence="1">
    <location>
        <begin position="5"/>
        <end position="63"/>
    </location>
</feature>
<organism evidence="2 3">
    <name type="scientific">Lutibaculum baratangense AMV1</name>
    <dbReference type="NCBI Taxonomy" id="631454"/>
    <lineage>
        <taxon>Bacteria</taxon>
        <taxon>Pseudomonadati</taxon>
        <taxon>Pseudomonadota</taxon>
        <taxon>Alphaproteobacteria</taxon>
        <taxon>Hyphomicrobiales</taxon>
        <taxon>Tepidamorphaceae</taxon>
        <taxon>Lutibaculum</taxon>
    </lineage>
</organism>
<keyword evidence="3" id="KW-1185">Reference proteome</keyword>
<gene>
    <name evidence="2" type="ORF">N177_1370</name>
</gene>
<sequence length="69" mass="8221">MPEIDSSVISQVEHDPQSQVLTIWFHDGGRRYDYFRVPREVYEALLEAPSAGAYYSEHIKDTYKFRRLR</sequence>
<dbReference type="eggNOG" id="COG1190">
    <property type="taxonomic scope" value="Bacteria"/>
</dbReference>
<dbReference type="Pfam" id="PF13619">
    <property type="entry name" value="KTSC"/>
    <property type="match status" value="1"/>
</dbReference>
<evidence type="ECO:0000313" key="3">
    <source>
        <dbReference type="Proteomes" id="UP000017819"/>
    </source>
</evidence>
<dbReference type="EMBL" id="AWXZ01000017">
    <property type="protein sequence ID" value="ESR26035.1"/>
    <property type="molecule type" value="Genomic_DNA"/>
</dbReference>
<comment type="caution">
    <text evidence="2">The sequence shown here is derived from an EMBL/GenBank/DDBJ whole genome shotgun (WGS) entry which is preliminary data.</text>
</comment>
<reference evidence="2 3" key="1">
    <citation type="journal article" date="2014" name="Genome Announc.">
        <title>Draft Genome Sequence of Lutibaculum baratangense Strain AMV1T, Isolated from a Mud Volcano in Andamans, India.</title>
        <authorList>
            <person name="Singh A."/>
            <person name="Sreenivas A."/>
            <person name="Sathyanarayana Reddy G."/>
            <person name="Pinnaka A.K."/>
            <person name="Shivaji S."/>
        </authorList>
    </citation>
    <scope>NUCLEOTIDE SEQUENCE [LARGE SCALE GENOMIC DNA]</scope>
    <source>
        <strain evidence="2 3">AMV1</strain>
    </source>
</reference>
<name>V4RSC4_9HYPH</name>
<proteinExistence type="predicted"/>
<protein>
    <recommendedName>
        <fullName evidence="1">KTSC domain-containing protein</fullName>
    </recommendedName>
</protein>
<dbReference type="Proteomes" id="UP000017819">
    <property type="component" value="Unassembled WGS sequence"/>
</dbReference>
<dbReference type="RefSeq" id="WP_023431515.1">
    <property type="nucleotide sequence ID" value="NZ_AWXZ01000017.1"/>
</dbReference>